<dbReference type="GO" id="GO:0004519">
    <property type="term" value="F:endonuclease activity"/>
    <property type="evidence" value="ECO:0007669"/>
    <property type="project" value="UniProtKB-KW"/>
</dbReference>
<dbReference type="PANTHER" id="PTHR30015:SF7">
    <property type="entry name" value="TYPE IV METHYL-DIRECTED RESTRICTION ENZYME ECOKMRR"/>
    <property type="match status" value="1"/>
</dbReference>
<proteinExistence type="predicted"/>
<keyword evidence="1" id="KW-0804">Transcription</keyword>
<comment type="caution">
    <text evidence="3">The sequence shown here is derived from an EMBL/GenBank/DDBJ whole genome shotgun (WGS) entry which is preliminary data.</text>
</comment>
<dbReference type="GO" id="GO:0016787">
    <property type="term" value="F:hydrolase activity"/>
    <property type="evidence" value="ECO:0007669"/>
    <property type="project" value="UniProtKB-KW"/>
</dbReference>
<reference evidence="3" key="1">
    <citation type="submission" date="2023-07" db="EMBL/GenBank/DDBJ databases">
        <title>Genome content predicts the carbon catabolic preferences of heterotrophic bacteria.</title>
        <authorList>
            <person name="Gralka M."/>
        </authorList>
    </citation>
    <scope>NUCLEOTIDE SEQUENCE</scope>
    <source>
        <strain evidence="3">4G09</strain>
    </source>
</reference>
<dbReference type="PROSITE" id="PS51913">
    <property type="entry name" value="HTH_HARE"/>
    <property type="match status" value="1"/>
</dbReference>
<dbReference type="Gene3D" id="3.40.1350.10">
    <property type="match status" value="1"/>
</dbReference>
<dbReference type="PANTHER" id="PTHR30015">
    <property type="entry name" value="MRR RESTRICTION SYSTEM PROTEIN"/>
    <property type="match status" value="1"/>
</dbReference>
<dbReference type="InterPro" id="IPR011856">
    <property type="entry name" value="tRNA_endonuc-like_dom_sf"/>
</dbReference>
<evidence type="ECO:0000256" key="1">
    <source>
        <dbReference type="ARBA" id="ARBA00023163"/>
    </source>
</evidence>
<dbReference type="EMBL" id="JAUYVT010000002">
    <property type="protein sequence ID" value="MDP2563880.1"/>
    <property type="molecule type" value="Genomic_DNA"/>
</dbReference>
<evidence type="ECO:0000313" key="4">
    <source>
        <dbReference type="Proteomes" id="UP001177212"/>
    </source>
</evidence>
<dbReference type="EC" id="3.1.21.-" evidence="3"/>
<accession>A0ABT9FAT7</accession>
<feature type="domain" description="HTH HARE-type" evidence="2">
    <location>
        <begin position="1"/>
        <end position="80"/>
    </location>
</feature>
<keyword evidence="3" id="KW-0540">Nuclease</keyword>
<evidence type="ECO:0000313" key="3">
    <source>
        <dbReference type="EMBL" id="MDP2563880.1"/>
    </source>
</evidence>
<dbReference type="InterPro" id="IPR052906">
    <property type="entry name" value="Type_IV_Methyl-Rstrct_Enzyme"/>
</dbReference>
<keyword evidence="4" id="KW-1185">Reference proteome</keyword>
<dbReference type="InterPro" id="IPR011335">
    <property type="entry name" value="Restrct_endonuc-II-like"/>
</dbReference>
<gene>
    <name evidence="3" type="ORF">Q8W34_04505</name>
</gene>
<dbReference type="Proteomes" id="UP001177212">
    <property type="component" value="Unassembled WGS sequence"/>
</dbReference>
<keyword evidence="3" id="KW-0255">Endonuclease</keyword>
<dbReference type="Pfam" id="PF04471">
    <property type="entry name" value="Mrr_cat"/>
    <property type="match status" value="1"/>
</dbReference>
<name>A0ABT9FAT7_9GAMM</name>
<organism evidence="3 4">
    <name type="scientific">Pseudoalteromonas marina</name>
    <dbReference type="NCBI Taxonomy" id="267375"/>
    <lineage>
        <taxon>Bacteria</taxon>
        <taxon>Pseudomonadati</taxon>
        <taxon>Pseudomonadota</taxon>
        <taxon>Gammaproteobacteria</taxon>
        <taxon>Alteromonadales</taxon>
        <taxon>Pseudoalteromonadaceae</taxon>
        <taxon>Pseudoalteromonas</taxon>
    </lineage>
</organism>
<dbReference type="SUPFAM" id="SSF52980">
    <property type="entry name" value="Restriction endonuclease-like"/>
    <property type="match status" value="1"/>
</dbReference>
<evidence type="ECO:0000259" key="2">
    <source>
        <dbReference type="PROSITE" id="PS51913"/>
    </source>
</evidence>
<dbReference type="RefSeq" id="WP_305471343.1">
    <property type="nucleotide sequence ID" value="NZ_JAUYVT010000002.1"/>
</dbReference>
<sequence length="274" mass="30654">MTIVEAIKAVLKDSLVGLTYADIFKEIVERKLYSFGAKEPKAIVRGKLRQHCYGVDYPSASPTKHFISDGAKGSKALYKIWDGEEKTDLVYSSNKISGNELPEELIHKTHKKHIHDISNQIMDKIYNSDPGFFEKLLIKLLIKMGFGWDKDKSGFHIGGPNDRGIDGVIHEDQLGLERVYIQAKRYNKNNGIGSSDIQRFIGAMNTKNANKGVFITSSYFTKGALEEARDVRNISLVLINGEKLSELLLKNGLGVSVVETYKTYNIDSDAFTDS</sequence>
<dbReference type="InterPro" id="IPR007560">
    <property type="entry name" value="Restrct_endonuc_IV_Mrr"/>
</dbReference>
<protein>
    <submittedName>
        <fullName evidence="3">Restriction endonuclease</fullName>
        <ecNumber evidence="3">3.1.21.-</ecNumber>
    </submittedName>
</protein>
<dbReference type="InterPro" id="IPR007759">
    <property type="entry name" value="Asxl_HARE-HTH"/>
</dbReference>
<keyword evidence="3" id="KW-0378">Hydrolase</keyword>